<protein>
    <submittedName>
        <fullName evidence="3">Inositol 2-dehydrogenase/D-chiro-inositol 3-dehydrogenase</fullName>
        <ecNumber evidence="3">1.1.1.18</ecNumber>
    </submittedName>
</protein>
<organism evidence="3 4">
    <name type="scientific">Allorhodopirellula heiligendammensis</name>
    <dbReference type="NCBI Taxonomy" id="2714739"/>
    <lineage>
        <taxon>Bacteria</taxon>
        <taxon>Pseudomonadati</taxon>
        <taxon>Planctomycetota</taxon>
        <taxon>Planctomycetia</taxon>
        <taxon>Pirellulales</taxon>
        <taxon>Pirellulaceae</taxon>
        <taxon>Allorhodopirellula</taxon>
    </lineage>
</organism>
<proteinExistence type="predicted"/>
<gene>
    <name evidence="3" type="primary">iolG_7</name>
    <name evidence="3" type="ORF">Poly21_42380</name>
</gene>
<dbReference type="EMBL" id="SJPU01000002">
    <property type="protein sequence ID" value="TWU17029.1"/>
    <property type="molecule type" value="Genomic_DNA"/>
</dbReference>
<dbReference type="SUPFAM" id="SSF51735">
    <property type="entry name" value="NAD(P)-binding Rossmann-fold domains"/>
    <property type="match status" value="1"/>
</dbReference>
<dbReference type="Pfam" id="PF22725">
    <property type="entry name" value="GFO_IDH_MocA_C3"/>
    <property type="match status" value="1"/>
</dbReference>
<dbReference type="RefSeq" id="WP_146408543.1">
    <property type="nucleotide sequence ID" value="NZ_SJPU01000002.1"/>
</dbReference>
<dbReference type="InterPro" id="IPR000683">
    <property type="entry name" value="Gfo/Idh/MocA-like_OxRdtase_N"/>
</dbReference>
<reference evidence="3 4" key="1">
    <citation type="journal article" date="2020" name="Antonie Van Leeuwenhoek">
        <title>Rhodopirellula heiligendammensis sp. nov., Rhodopirellula pilleata sp. nov., and Rhodopirellula solitaria sp. nov. isolated from natural or artificial marine surfaces in Northern Germany and California, USA, and emended description of the genus Rhodopirellula.</title>
        <authorList>
            <person name="Kallscheuer N."/>
            <person name="Wiegand S."/>
            <person name="Jogler M."/>
            <person name="Boedeker C."/>
            <person name="Peeters S.H."/>
            <person name="Rast P."/>
            <person name="Heuer A."/>
            <person name="Jetten M.S.M."/>
            <person name="Rohde M."/>
            <person name="Jogler C."/>
        </authorList>
    </citation>
    <scope>NUCLEOTIDE SEQUENCE [LARGE SCALE GENOMIC DNA]</scope>
    <source>
        <strain evidence="3 4">Poly21</strain>
    </source>
</reference>
<dbReference type="PROSITE" id="PS51318">
    <property type="entry name" value="TAT"/>
    <property type="match status" value="1"/>
</dbReference>
<name>A0A5C6C2G8_9BACT</name>
<dbReference type="AlphaFoldDB" id="A0A5C6C2G8"/>
<dbReference type="GO" id="GO:0050112">
    <property type="term" value="F:inositol 2-dehydrogenase (NAD+) activity"/>
    <property type="evidence" value="ECO:0007669"/>
    <property type="project" value="UniProtKB-EC"/>
</dbReference>
<dbReference type="GO" id="GO:0000166">
    <property type="term" value="F:nucleotide binding"/>
    <property type="evidence" value="ECO:0007669"/>
    <property type="project" value="InterPro"/>
</dbReference>
<dbReference type="SUPFAM" id="SSF55347">
    <property type="entry name" value="Glyceraldehyde-3-phosphate dehydrogenase-like, C-terminal domain"/>
    <property type="match status" value="1"/>
</dbReference>
<comment type="caution">
    <text evidence="3">The sequence shown here is derived from an EMBL/GenBank/DDBJ whole genome shotgun (WGS) entry which is preliminary data.</text>
</comment>
<dbReference type="Pfam" id="PF01408">
    <property type="entry name" value="GFO_IDH_MocA"/>
    <property type="match status" value="1"/>
</dbReference>
<dbReference type="InterPro" id="IPR050463">
    <property type="entry name" value="Gfo/Idh/MocA_oxidrdct_glycsds"/>
</dbReference>
<feature type="domain" description="Gfo/Idh/MocA-like oxidoreductase N-terminal" evidence="1">
    <location>
        <begin position="42"/>
        <end position="182"/>
    </location>
</feature>
<dbReference type="Gene3D" id="3.40.50.720">
    <property type="entry name" value="NAD(P)-binding Rossmann-like Domain"/>
    <property type="match status" value="1"/>
</dbReference>
<dbReference type="Proteomes" id="UP000319908">
    <property type="component" value="Unassembled WGS sequence"/>
</dbReference>
<dbReference type="EC" id="1.1.1.18" evidence="3"/>
<keyword evidence="3" id="KW-0560">Oxidoreductase</keyword>
<evidence type="ECO:0000259" key="2">
    <source>
        <dbReference type="Pfam" id="PF22725"/>
    </source>
</evidence>
<sequence>MTNPLPRRQFVKTAATTAMAGSLLQLTGHSMVHGEAPGDNEIRLALVGCGGRGTGAANDALHVDNAKTKLVAMADVSAPRLQSSIDALSNEFTDQPEKVDVPEDHRFVGFDGYKSAMDVLRPGDIVILTTPLAFRAPHFEYAIQRGLHVFMEKPLTADGPTSIKMSELAQQADAKNLKCGVGLMVRHCRARQELHKRIQDGEIGDILTMRAYRMHGPVASAHSTAKPEGMSEVLWQIERFHSFLWASGGLFSDFYIHQIDETSWMKNAWPVKAQAIGGRHYRGDYIDQNFDHYSVEYTYADGAKLFFGGRTIIGCKNDMSSHAHGTKGSAIISKSGHTPGNVAIFDDQLFKRRTERWKFGQPEPNPYRMEWVDLVDAIINDCPYNEVHRGVEASLVTNMGRMAAHTGQEITIEQMRNCSHEFAPNVASLTADGPAPVMPGEDGKYPVPEPGILRDVEYATS</sequence>
<keyword evidence="4" id="KW-1185">Reference proteome</keyword>
<feature type="domain" description="GFO/IDH/MocA-like oxidoreductase" evidence="2">
    <location>
        <begin position="192"/>
        <end position="330"/>
    </location>
</feature>
<dbReference type="PANTHER" id="PTHR43818">
    <property type="entry name" value="BCDNA.GH03377"/>
    <property type="match status" value="1"/>
</dbReference>
<accession>A0A5C6C2G8</accession>
<evidence type="ECO:0000313" key="3">
    <source>
        <dbReference type="EMBL" id="TWU17029.1"/>
    </source>
</evidence>
<dbReference type="PANTHER" id="PTHR43818:SF5">
    <property type="entry name" value="OXIDOREDUCTASE FAMILY PROTEIN"/>
    <property type="match status" value="1"/>
</dbReference>
<evidence type="ECO:0000313" key="4">
    <source>
        <dbReference type="Proteomes" id="UP000319908"/>
    </source>
</evidence>
<evidence type="ECO:0000259" key="1">
    <source>
        <dbReference type="Pfam" id="PF01408"/>
    </source>
</evidence>
<dbReference type="InterPro" id="IPR006311">
    <property type="entry name" value="TAT_signal"/>
</dbReference>
<dbReference type="InterPro" id="IPR055170">
    <property type="entry name" value="GFO_IDH_MocA-like_dom"/>
</dbReference>
<dbReference type="OrthoDB" id="253515at2"/>
<dbReference type="InterPro" id="IPR036291">
    <property type="entry name" value="NAD(P)-bd_dom_sf"/>
</dbReference>
<dbReference type="Gene3D" id="3.30.360.10">
    <property type="entry name" value="Dihydrodipicolinate Reductase, domain 2"/>
    <property type="match status" value="1"/>
</dbReference>